<gene>
    <name evidence="2" type="ORF">PCOR1329_LOCUS65438</name>
</gene>
<organism evidence="2 3">
    <name type="scientific">Prorocentrum cordatum</name>
    <dbReference type="NCBI Taxonomy" id="2364126"/>
    <lineage>
        <taxon>Eukaryota</taxon>
        <taxon>Sar</taxon>
        <taxon>Alveolata</taxon>
        <taxon>Dinophyceae</taxon>
        <taxon>Prorocentrales</taxon>
        <taxon>Prorocentraceae</taxon>
        <taxon>Prorocentrum</taxon>
    </lineage>
</organism>
<dbReference type="Proteomes" id="UP001189429">
    <property type="component" value="Unassembled WGS sequence"/>
</dbReference>
<sequence length="67" mass="7403">AHCNWTVHYDRRAAAKDVRPYGHGYRRCLEVCCHDPTCKALEVKSSGHGHHGECNEISGAPTLDSAQ</sequence>
<evidence type="ECO:0000256" key="1">
    <source>
        <dbReference type="SAM" id="MobiDB-lite"/>
    </source>
</evidence>
<feature type="non-terminal residue" evidence="2">
    <location>
        <position position="67"/>
    </location>
</feature>
<accession>A0ABN9WAA4</accession>
<evidence type="ECO:0000313" key="3">
    <source>
        <dbReference type="Proteomes" id="UP001189429"/>
    </source>
</evidence>
<feature type="region of interest" description="Disordered" evidence="1">
    <location>
        <begin position="45"/>
        <end position="67"/>
    </location>
</feature>
<feature type="non-terminal residue" evidence="2">
    <location>
        <position position="1"/>
    </location>
</feature>
<reference evidence="2" key="1">
    <citation type="submission" date="2023-10" db="EMBL/GenBank/DDBJ databases">
        <authorList>
            <person name="Chen Y."/>
            <person name="Shah S."/>
            <person name="Dougan E. K."/>
            <person name="Thang M."/>
            <person name="Chan C."/>
        </authorList>
    </citation>
    <scope>NUCLEOTIDE SEQUENCE [LARGE SCALE GENOMIC DNA]</scope>
</reference>
<name>A0ABN9WAA4_9DINO</name>
<protein>
    <recommendedName>
        <fullName evidence="4">Apple domain-containing protein</fullName>
    </recommendedName>
</protein>
<dbReference type="EMBL" id="CAUYUJ010018382">
    <property type="protein sequence ID" value="CAK0883167.1"/>
    <property type="molecule type" value="Genomic_DNA"/>
</dbReference>
<comment type="caution">
    <text evidence="2">The sequence shown here is derived from an EMBL/GenBank/DDBJ whole genome shotgun (WGS) entry which is preliminary data.</text>
</comment>
<evidence type="ECO:0008006" key="4">
    <source>
        <dbReference type="Google" id="ProtNLM"/>
    </source>
</evidence>
<proteinExistence type="predicted"/>
<keyword evidence="3" id="KW-1185">Reference proteome</keyword>
<evidence type="ECO:0000313" key="2">
    <source>
        <dbReference type="EMBL" id="CAK0883167.1"/>
    </source>
</evidence>